<feature type="region of interest" description="Disordered" evidence="1">
    <location>
        <begin position="43"/>
        <end position="70"/>
    </location>
</feature>
<dbReference type="SUPFAM" id="SSF49562">
    <property type="entry name" value="C2 domain (Calcium/lipid-binding domain, CaLB)"/>
    <property type="match status" value="1"/>
</dbReference>
<dbReference type="InterPro" id="IPR000008">
    <property type="entry name" value="C2_dom"/>
</dbReference>
<evidence type="ECO:0000259" key="2">
    <source>
        <dbReference type="PROSITE" id="PS50004"/>
    </source>
</evidence>
<evidence type="ECO:0000313" key="3">
    <source>
        <dbReference type="EMBL" id="KAJ4961005.1"/>
    </source>
</evidence>
<name>A0A9Q0H856_9MAGN</name>
<protein>
    <recommendedName>
        <fullName evidence="2">C2 domain-containing protein</fullName>
    </recommendedName>
</protein>
<dbReference type="Pfam" id="PF00168">
    <property type="entry name" value="C2"/>
    <property type="match status" value="1"/>
</dbReference>
<dbReference type="Gene3D" id="2.60.40.150">
    <property type="entry name" value="C2 domain"/>
    <property type="match status" value="1"/>
</dbReference>
<evidence type="ECO:0000256" key="1">
    <source>
        <dbReference type="SAM" id="MobiDB-lite"/>
    </source>
</evidence>
<proteinExistence type="predicted"/>
<feature type="domain" description="C2" evidence="2">
    <location>
        <begin position="1"/>
        <end position="132"/>
    </location>
</feature>
<dbReference type="Proteomes" id="UP001141806">
    <property type="component" value="Unassembled WGS sequence"/>
</dbReference>
<organism evidence="3 4">
    <name type="scientific">Protea cynaroides</name>
    <dbReference type="NCBI Taxonomy" id="273540"/>
    <lineage>
        <taxon>Eukaryota</taxon>
        <taxon>Viridiplantae</taxon>
        <taxon>Streptophyta</taxon>
        <taxon>Embryophyta</taxon>
        <taxon>Tracheophyta</taxon>
        <taxon>Spermatophyta</taxon>
        <taxon>Magnoliopsida</taxon>
        <taxon>Proteales</taxon>
        <taxon>Proteaceae</taxon>
        <taxon>Protea</taxon>
    </lineage>
</organism>
<dbReference type="PROSITE" id="PS50004">
    <property type="entry name" value="C2"/>
    <property type="match status" value="1"/>
</dbReference>
<dbReference type="SMART" id="SM00239">
    <property type="entry name" value="C2"/>
    <property type="match status" value="1"/>
</dbReference>
<gene>
    <name evidence="3" type="ORF">NE237_020915</name>
</gene>
<dbReference type="OrthoDB" id="1068731at2759"/>
<dbReference type="CDD" id="cd04051">
    <property type="entry name" value="C2_SRC2_like"/>
    <property type="match status" value="1"/>
</dbReference>
<comment type="caution">
    <text evidence="3">The sequence shown here is derived from an EMBL/GenBank/DDBJ whole genome shotgun (WGS) entry which is preliminary data.</text>
</comment>
<reference evidence="3" key="1">
    <citation type="journal article" date="2023" name="Plant J.">
        <title>The genome of the king protea, Protea cynaroides.</title>
        <authorList>
            <person name="Chang J."/>
            <person name="Duong T.A."/>
            <person name="Schoeman C."/>
            <person name="Ma X."/>
            <person name="Roodt D."/>
            <person name="Barker N."/>
            <person name="Li Z."/>
            <person name="Van de Peer Y."/>
            <person name="Mizrachi E."/>
        </authorList>
    </citation>
    <scope>NUCLEOTIDE SEQUENCE</scope>
    <source>
        <tissue evidence="3">Young leaves</tissue>
    </source>
</reference>
<evidence type="ECO:0000313" key="4">
    <source>
        <dbReference type="Proteomes" id="UP001141806"/>
    </source>
</evidence>
<dbReference type="GO" id="GO:0006952">
    <property type="term" value="P:defense response"/>
    <property type="evidence" value="ECO:0007669"/>
    <property type="project" value="InterPro"/>
</dbReference>
<dbReference type="InterPro" id="IPR044750">
    <property type="entry name" value="C2_SRC2/BAP"/>
</dbReference>
<dbReference type="PANTHER" id="PTHR32246">
    <property type="entry name" value="INGRESSION PROTEIN FIC1"/>
    <property type="match status" value="1"/>
</dbReference>
<dbReference type="InterPro" id="IPR035892">
    <property type="entry name" value="C2_domain_sf"/>
</dbReference>
<dbReference type="AlphaFoldDB" id="A0A9Q0H856"/>
<dbReference type="EMBL" id="JAMYWD010000009">
    <property type="protein sequence ID" value="KAJ4961005.1"/>
    <property type="molecule type" value="Genomic_DNA"/>
</dbReference>
<dbReference type="PANTHER" id="PTHR32246:SF169">
    <property type="entry name" value="PROTEIN SRC2-LIKE"/>
    <property type="match status" value="1"/>
</dbReference>
<accession>A0A9Q0H856</accession>
<sequence>MESTSNSSSIEIKVMSCNDLKAFNFFQKLSVYAVASIVNDNNKKEKDKQTMKKKKQQQQRTPIDREGEGNPVWNHMMRFDLEGDQLLSDDCDGVFIEFALRCEAVVFGDKTIGEVRVPINDLIQEEKSFNSNGAVRFVSYQVRSPDRKPNGVLHLSYKIIHHGDANIWGNAVSPLAYHTHGSATSAGLEVEVRFPSVEVEPPSLSGIHYPSVELEPLPPLSLAPPAPPPTEEAYYSASEFYYMSPAPPPLGSYYPSPPHLPPPPLVYNPPPVPYGHVLGTYGYGWHEHSANQTSSTGQWGRPDEYMR</sequence>
<keyword evidence="4" id="KW-1185">Reference proteome</keyword>